<evidence type="ECO:0000313" key="2">
    <source>
        <dbReference type="EMBL" id="CAF0747201.1"/>
    </source>
</evidence>
<dbReference type="EMBL" id="CAJNOO010000020">
    <property type="protein sequence ID" value="CAF0747201.1"/>
    <property type="molecule type" value="Genomic_DNA"/>
</dbReference>
<dbReference type="Gene3D" id="3.80.10.10">
    <property type="entry name" value="Ribonuclease Inhibitor"/>
    <property type="match status" value="1"/>
</dbReference>
<dbReference type="PROSITE" id="PS50181">
    <property type="entry name" value="FBOX"/>
    <property type="match status" value="1"/>
</dbReference>
<evidence type="ECO:0000313" key="4">
    <source>
        <dbReference type="Proteomes" id="UP000663882"/>
    </source>
</evidence>
<protein>
    <recommendedName>
        <fullName evidence="1">F-box domain-containing protein</fullName>
    </recommendedName>
</protein>
<dbReference type="InterPro" id="IPR032675">
    <property type="entry name" value="LRR_dom_sf"/>
</dbReference>
<reference evidence="2" key="1">
    <citation type="submission" date="2021-02" db="EMBL/GenBank/DDBJ databases">
        <authorList>
            <person name="Nowell W R."/>
        </authorList>
    </citation>
    <scope>NUCLEOTIDE SEQUENCE</scope>
</reference>
<dbReference type="OrthoDB" id="9999473at2759"/>
<gene>
    <name evidence="3" type="ORF">OTI717_LOCUS1378</name>
    <name evidence="2" type="ORF">RFH988_LOCUS1086</name>
</gene>
<proteinExistence type="predicted"/>
<dbReference type="EMBL" id="CAJOAX010000057">
    <property type="protein sequence ID" value="CAF3495237.1"/>
    <property type="molecule type" value="Genomic_DNA"/>
</dbReference>
<sequence>MSEPKRFKRESTLFEHLPNELFVEIFGYLNGVDAVYAFSQLNIRFQRLLNYYVNNFDFKSVSKAKFNYITQLHDIHRWRSLCLSNDDNTPGQIKYFSQLFPPNEYIHQLESLTVLHMKPENAQEFLLQIRSLNNLVSLSIGLICGLNIQSMELPSLKRLVLTSCKHTYWIKNFHCLKSLQYTIEYNCNHNQNLIFPITLKYLKIFYEEGRDGNALRTILQQMSQLTRLALYDNARYSPMPNGKIWEELIQSSLPLLNTFQFFFPFDQYLNISSDLNQTIESFSTPFYLFEKHWFIRCDRSSKSLFMGALYSLPFAFSRMIINTCSFDMSISTLPISDFDEIKSNYYTRVNTIVFNQECKVPHVGFLSSNIVDLILKVNLPTSWIYLLTKLRHLRIIADMQMSSADFIRLLERAPNLQSLTISIIQLKILTDKFTNQIVCHQLSQQIQSLTISHHYSDIPNLGIVSVRLLCSLVRIFSKKCQHLSLALMAHPNTVRPILRRMRQLRSLHIQWRHVYIGVDDPVAYWLQQQSTDTTALDFVHTNDKNDLFVWFGNRF</sequence>
<name>A0A813NYV2_9BILA</name>
<comment type="caution">
    <text evidence="2">The sequence shown here is derived from an EMBL/GenBank/DDBJ whole genome shotgun (WGS) entry which is preliminary data.</text>
</comment>
<evidence type="ECO:0000259" key="1">
    <source>
        <dbReference type="PROSITE" id="PS50181"/>
    </source>
</evidence>
<dbReference type="InterPro" id="IPR001810">
    <property type="entry name" value="F-box_dom"/>
</dbReference>
<feature type="domain" description="F-box" evidence="1">
    <location>
        <begin position="11"/>
        <end position="61"/>
    </location>
</feature>
<dbReference type="Proteomes" id="UP000663823">
    <property type="component" value="Unassembled WGS sequence"/>
</dbReference>
<organism evidence="2 4">
    <name type="scientific">Rotaria sordida</name>
    <dbReference type="NCBI Taxonomy" id="392033"/>
    <lineage>
        <taxon>Eukaryota</taxon>
        <taxon>Metazoa</taxon>
        <taxon>Spiralia</taxon>
        <taxon>Gnathifera</taxon>
        <taxon>Rotifera</taxon>
        <taxon>Eurotatoria</taxon>
        <taxon>Bdelloidea</taxon>
        <taxon>Philodinida</taxon>
        <taxon>Philodinidae</taxon>
        <taxon>Rotaria</taxon>
    </lineage>
</organism>
<accession>A0A813NYV2</accession>
<evidence type="ECO:0000313" key="3">
    <source>
        <dbReference type="EMBL" id="CAF3495237.1"/>
    </source>
</evidence>
<dbReference type="Proteomes" id="UP000663882">
    <property type="component" value="Unassembled WGS sequence"/>
</dbReference>
<dbReference type="AlphaFoldDB" id="A0A813NYV2"/>